<comment type="similarity">
    <text evidence="2">Belongs to the bacterial solute-binding protein 1 family.</text>
</comment>
<accession>A0ABU7K6C4</accession>
<keyword evidence="6" id="KW-1185">Reference proteome</keyword>
<keyword evidence="3" id="KW-0813">Transport</keyword>
<protein>
    <submittedName>
        <fullName evidence="5">ABC transporter substrate-binding protein</fullName>
    </submittedName>
</protein>
<evidence type="ECO:0000256" key="2">
    <source>
        <dbReference type="ARBA" id="ARBA00008520"/>
    </source>
</evidence>
<name>A0ABU7K6C4_9ACTN</name>
<dbReference type="Pfam" id="PF13416">
    <property type="entry name" value="SBP_bac_8"/>
    <property type="match status" value="1"/>
</dbReference>
<evidence type="ECO:0000313" key="5">
    <source>
        <dbReference type="EMBL" id="MEE2037409.1"/>
    </source>
</evidence>
<sequence length="450" mass="48879">MTYHLPRRDAFRLTGGALAGAWLLTGCGSSGGGSSAIDYWGAFPTPETEEFFRTHFIDTFNESSERQVKMTTKQLTNLASQTDTAVSSGNAPDIIYSPGPTTTIGYAQGNRTIPLDDYADQYGWNDRLLPWAQQLSRVEDSMQSVPTSYGSLVMYYNRAVFEENGWTPPTTKAEFEALCEDADSKGIIPVGAGNSGYPAQSEWYLSCVLNAAVGPQNLYEILTGDRDWNDDAVVDALETMKSQIDKGWWGGGAERYFTNTDPDMCTGIANGDVAMYMSGTWSFSSMGTFFTDSGNDPQDWDWAPLPSLAEGVDPGVYPMAIGTALSISSDSKDPDTAAAFLDHLVGDTTRSLGYLAEQGENPPPVAYTAEDFPEGIDPRAQRLYEEIPASDNLGYASWTFLPPQTNTALYTEFDAVITGDITPSAFTDFLKISFEQELGAGGLPTPFTPQ</sequence>
<dbReference type="RefSeq" id="WP_330091206.1">
    <property type="nucleotide sequence ID" value="NZ_JAUZMY010000007.1"/>
</dbReference>
<dbReference type="Gene3D" id="3.40.190.10">
    <property type="entry name" value="Periplasmic binding protein-like II"/>
    <property type="match status" value="2"/>
</dbReference>
<comment type="caution">
    <text evidence="5">The sequence shown here is derived from an EMBL/GenBank/DDBJ whole genome shotgun (WGS) entry which is preliminary data.</text>
</comment>
<reference evidence="5 6" key="1">
    <citation type="submission" date="2023-08" db="EMBL/GenBank/DDBJ databases">
        <authorList>
            <person name="Girao M."/>
            <person name="Carvalho M.F."/>
        </authorList>
    </citation>
    <scope>NUCLEOTIDE SEQUENCE [LARGE SCALE GENOMIC DNA]</scope>
    <source>
        <strain evidence="5 6">CT-R113</strain>
    </source>
</reference>
<dbReference type="PANTHER" id="PTHR43649">
    <property type="entry name" value="ARABINOSE-BINDING PROTEIN-RELATED"/>
    <property type="match status" value="1"/>
</dbReference>
<gene>
    <name evidence="5" type="ORF">Q8791_09275</name>
</gene>
<dbReference type="InterPro" id="IPR006059">
    <property type="entry name" value="SBP"/>
</dbReference>
<dbReference type="EMBL" id="JAUZMY010000007">
    <property type="protein sequence ID" value="MEE2037409.1"/>
    <property type="molecule type" value="Genomic_DNA"/>
</dbReference>
<evidence type="ECO:0000313" key="6">
    <source>
        <dbReference type="Proteomes" id="UP001356095"/>
    </source>
</evidence>
<evidence type="ECO:0000256" key="4">
    <source>
        <dbReference type="ARBA" id="ARBA00022729"/>
    </source>
</evidence>
<organism evidence="5 6">
    <name type="scientific">Nocardiopsis codii</name>
    <dbReference type="NCBI Taxonomy" id="3065942"/>
    <lineage>
        <taxon>Bacteria</taxon>
        <taxon>Bacillati</taxon>
        <taxon>Actinomycetota</taxon>
        <taxon>Actinomycetes</taxon>
        <taxon>Streptosporangiales</taxon>
        <taxon>Nocardiopsidaceae</taxon>
        <taxon>Nocardiopsis</taxon>
    </lineage>
</organism>
<keyword evidence="4" id="KW-0732">Signal</keyword>
<dbReference type="PROSITE" id="PS51257">
    <property type="entry name" value="PROKAR_LIPOPROTEIN"/>
    <property type="match status" value="1"/>
</dbReference>
<comment type="subcellular location">
    <subcellularLocation>
        <location evidence="1">Cell envelope</location>
    </subcellularLocation>
</comment>
<evidence type="ECO:0000256" key="3">
    <source>
        <dbReference type="ARBA" id="ARBA00022448"/>
    </source>
</evidence>
<evidence type="ECO:0000256" key="1">
    <source>
        <dbReference type="ARBA" id="ARBA00004196"/>
    </source>
</evidence>
<dbReference type="Proteomes" id="UP001356095">
    <property type="component" value="Unassembled WGS sequence"/>
</dbReference>
<proteinExistence type="inferred from homology"/>
<dbReference type="PANTHER" id="PTHR43649:SF31">
    <property type="entry name" value="SN-GLYCEROL-3-PHOSPHATE-BINDING PERIPLASMIC PROTEIN UGPB"/>
    <property type="match status" value="1"/>
</dbReference>
<dbReference type="SUPFAM" id="SSF53850">
    <property type="entry name" value="Periplasmic binding protein-like II"/>
    <property type="match status" value="1"/>
</dbReference>
<dbReference type="InterPro" id="IPR050490">
    <property type="entry name" value="Bact_solute-bd_prot1"/>
</dbReference>